<dbReference type="Proteomes" id="UP000248314">
    <property type="component" value="Unassembled WGS sequence"/>
</dbReference>
<keyword evidence="1" id="KW-0472">Membrane</keyword>
<keyword evidence="3" id="KW-1185">Reference proteome</keyword>
<name>A0A318HS06_9BACT</name>
<reference evidence="2 3" key="1">
    <citation type="submission" date="2018-05" db="EMBL/GenBank/DDBJ databases">
        <title>Genomic Encyclopedia of Type Strains, Phase I: the one thousand microbial genomes (KMG-I) project.</title>
        <authorList>
            <person name="Kyrpides N."/>
        </authorList>
    </citation>
    <scope>NUCLEOTIDE SEQUENCE [LARGE SCALE GENOMIC DNA]</scope>
    <source>
        <strain evidence="2 3">DSM 15611</strain>
    </source>
</reference>
<evidence type="ECO:0000256" key="1">
    <source>
        <dbReference type="SAM" id="Phobius"/>
    </source>
</evidence>
<gene>
    <name evidence="2" type="ORF">EJ73_01829</name>
</gene>
<feature type="transmembrane region" description="Helical" evidence="1">
    <location>
        <begin position="21"/>
        <end position="42"/>
    </location>
</feature>
<comment type="caution">
    <text evidence="2">The sequence shown here is derived from an EMBL/GenBank/DDBJ whole genome shotgun (WGS) entry which is preliminary data.</text>
</comment>
<evidence type="ECO:0000313" key="2">
    <source>
        <dbReference type="EMBL" id="PXX21305.1"/>
    </source>
</evidence>
<organism evidence="2 3">
    <name type="scientific">Hoylesella shahii DSM 15611 = JCM 12083</name>
    <dbReference type="NCBI Taxonomy" id="1122991"/>
    <lineage>
        <taxon>Bacteria</taxon>
        <taxon>Pseudomonadati</taxon>
        <taxon>Bacteroidota</taxon>
        <taxon>Bacteroidia</taxon>
        <taxon>Bacteroidales</taxon>
        <taxon>Prevotellaceae</taxon>
        <taxon>Hoylesella</taxon>
    </lineage>
</organism>
<dbReference type="AlphaFoldDB" id="A0A318HS06"/>
<accession>A0A318HS06</accession>
<proteinExistence type="predicted"/>
<dbReference type="EMBL" id="QJJX01000021">
    <property type="protein sequence ID" value="PXX21305.1"/>
    <property type="molecule type" value="Genomic_DNA"/>
</dbReference>
<keyword evidence="1" id="KW-1133">Transmembrane helix</keyword>
<keyword evidence="1" id="KW-0812">Transmembrane</keyword>
<evidence type="ECO:0000313" key="3">
    <source>
        <dbReference type="Proteomes" id="UP000248314"/>
    </source>
</evidence>
<protein>
    <submittedName>
        <fullName evidence="2">Uncharacterized protein</fullName>
    </submittedName>
</protein>
<sequence length="48" mass="5425">MRTNGNGKQKNVRLLYHYKHLVVFGMATNSVVCCGLLNALALKCPFDW</sequence>